<dbReference type="AlphaFoldDB" id="A0A2G3A7M1"/>
<dbReference type="Pfam" id="PF03936">
    <property type="entry name" value="Terpene_synth_C"/>
    <property type="match status" value="1"/>
</dbReference>
<dbReference type="STRING" id="4072.A0A2G3A7M1"/>
<dbReference type="GO" id="GO:0016114">
    <property type="term" value="P:terpenoid biosynthetic process"/>
    <property type="evidence" value="ECO:0007669"/>
    <property type="project" value="InterPro"/>
</dbReference>
<keyword evidence="1" id="KW-0479">Metal-binding</keyword>
<dbReference type="PANTHER" id="PTHR31225:SF226">
    <property type="entry name" value="SESQUITERPENE SYNTHASE-LIKE"/>
    <property type="match status" value="1"/>
</dbReference>
<dbReference type="PANTHER" id="PTHR31225">
    <property type="entry name" value="OS04G0344100 PROTEIN-RELATED"/>
    <property type="match status" value="1"/>
</dbReference>
<organism evidence="3 4">
    <name type="scientific">Capsicum annuum</name>
    <name type="common">Capsicum pepper</name>
    <dbReference type="NCBI Taxonomy" id="4072"/>
    <lineage>
        <taxon>Eukaryota</taxon>
        <taxon>Viridiplantae</taxon>
        <taxon>Streptophyta</taxon>
        <taxon>Embryophyta</taxon>
        <taxon>Tracheophyta</taxon>
        <taxon>Spermatophyta</taxon>
        <taxon>Magnoliopsida</taxon>
        <taxon>eudicotyledons</taxon>
        <taxon>Gunneridae</taxon>
        <taxon>Pentapetalae</taxon>
        <taxon>asterids</taxon>
        <taxon>lamiids</taxon>
        <taxon>Solanales</taxon>
        <taxon>Solanaceae</taxon>
        <taxon>Solanoideae</taxon>
        <taxon>Capsiceae</taxon>
        <taxon>Capsicum</taxon>
    </lineage>
</organism>
<dbReference type="InterPro" id="IPR008949">
    <property type="entry name" value="Isoprenoid_synthase_dom_sf"/>
</dbReference>
<dbReference type="EMBL" id="AYRZ02000002">
    <property type="protein sequence ID" value="PHT90259.1"/>
    <property type="molecule type" value="Genomic_DNA"/>
</dbReference>
<comment type="caution">
    <text evidence="3">The sequence shown here is derived from an EMBL/GenBank/DDBJ whole genome shotgun (WGS) entry which is preliminary data.</text>
</comment>
<dbReference type="Proteomes" id="UP000222542">
    <property type="component" value="Unassembled WGS sequence"/>
</dbReference>
<accession>A0A2G3A7M1</accession>
<evidence type="ECO:0000313" key="3">
    <source>
        <dbReference type="EMBL" id="PHT90259.1"/>
    </source>
</evidence>
<sequence>MQTEHERGDTASGIECYMNEFGVTKEEAQMEMRKVIENCWKDINQEYLKPTVVIPRALLMAVINLTRVAEFIYKDEDAYSFPKNKLKDIISMVLIDPIIT</sequence>
<reference evidence="3 4" key="1">
    <citation type="journal article" date="2014" name="Nat. Genet.">
        <title>Genome sequence of the hot pepper provides insights into the evolution of pungency in Capsicum species.</title>
        <authorList>
            <person name="Kim S."/>
            <person name="Park M."/>
            <person name="Yeom S.I."/>
            <person name="Kim Y.M."/>
            <person name="Lee J.M."/>
            <person name="Lee H.A."/>
            <person name="Seo E."/>
            <person name="Choi J."/>
            <person name="Cheong K."/>
            <person name="Kim K.T."/>
            <person name="Jung K."/>
            <person name="Lee G.W."/>
            <person name="Oh S.K."/>
            <person name="Bae C."/>
            <person name="Kim S.B."/>
            <person name="Lee H.Y."/>
            <person name="Kim S.Y."/>
            <person name="Kim M.S."/>
            <person name="Kang B.C."/>
            <person name="Jo Y.D."/>
            <person name="Yang H.B."/>
            <person name="Jeong H.J."/>
            <person name="Kang W.H."/>
            <person name="Kwon J.K."/>
            <person name="Shin C."/>
            <person name="Lim J.Y."/>
            <person name="Park J.H."/>
            <person name="Huh J.H."/>
            <person name="Kim J.S."/>
            <person name="Kim B.D."/>
            <person name="Cohen O."/>
            <person name="Paran I."/>
            <person name="Suh M.C."/>
            <person name="Lee S.B."/>
            <person name="Kim Y.K."/>
            <person name="Shin Y."/>
            <person name="Noh S.J."/>
            <person name="Park J."/>
            <person name="Seo Y.S."/>
            <person name="Kwon S.Y."/>
            <person name="Kim H.A."/>
            <person name="Park J.M."/>
            <person name="Kim H.J."/>
            <person name="Choi S.B."/>
            <person name="Bosland P.W."/>
            <person name="Reeves G."/>
            <person name="Jo S.H."/>
            <person name="Lee B.W."/>
            <person name="Cho H.T."/>
            <person name="Choi H.S."/>
            <person name="Lee M.S."/>
            <person name="Yu Y."/>
            <person name="Do Choi Y."/>
            <person name="Park B.S."/>
            <person name="van Deynze A."/>
            <person name="Ashrafi H."/>
            <person name="Hill T."/>
            <person name="Kim W.T."/>
            <person name="Pai H.S."/>
            <person name="Ahn H.K."/>
            <person name="Yeam I."/>
            <person name="Giovannoni J.J."/>
            <person name="Rose J.K."/>
            <person name="Sorensen I."/>
            <person name="Lee S.J."/>
            <person name="Kim R.W."/>
            <person name="Choi I.Y."/>
            <person name="Choi B.S."/>
            <person name="Lim J.S."/>
            <person name="Lee Y.H."/>
            <person name="Choi D."/>
        </authorList>
    </citation>
    <scope>NUCLEOTIDE SEQUENCE [LARGE SCALE GENOMIC DNA]</scope>
    <source>
        <strain evidence="4">cv. CM334</strain>
    </source>
</reference>
<reference evidence="3 4" key="2">
    <citation type="journal article" date="2017" name="Genome Biol.">
        <title>New reference genome sequences of hot pepper reveal the massive evolution of plant disease-resistance genes by retroduplication.</title>
        <authorList>
            <person name="Kim S."/>
            <person name="Park J."/>
            <person name="Yeom S.I."/>
            <person name="Kim Y.M."/>
            <person name="Seo E."/>
            <person name="Kim K.T."/>
            <person name="Kim M.S."/>
            <person name="Lee J.M."/>
            <person name="Cheong K."/>
            <person name="Shin H.S."/>
            <person name="Kim S.B."/>
            <person name="Han K."/>
            <person name="Lee J."/>
            <person name="Park M."/>
            <person name="Lee H.A."/>
            <person name="Lee H.Y."/>
            <person name="Lee Y."/>
            <person name="Oh S."/>
            <person name="Lee J.H."/>
            <person name="Choi E."/>
            <person name="Choi E."/>
            <person name="Lee S.E."/>
            <person name="Jeon J."/>
            <person name="Kim H."/>
            <person name="Choi G."/>
            <person name="Song H."/>
            <person name="Lee J."/>
            <person name="Lee S.C."/>
            <person name="Kwon J.K."/>
            <person name="Lee H.Y."/>
            <person name="Koo N."/>
            <person name="Hong Y."/>
            <person name="Kim R.W."/>
            <person name="Kang W.H."/>
            <person name="Huh J.H."/>
            <person name="Kang B.C."/>
            <person name="Yang T.J."/>
            <person name="Lee Y.H."/>
            <person name="Bennetzen J.L."/>
            <person name="Choi D."/>
        </authorList>
    </citation>
    <scope>NUCLEOTIDE SEQUENCE [LARGE SCALE GENOMIC DNA]</scope>
    <source>
        <strain evidence="4">cv. CM334</strain>
    </source>
</reference>
<dbReference type="InterPro" id="IPR050148">
    <property type="entry name" value="Terpene_synthase-like"/>
</dbReference>
<dbReference type="Gene3D" id="1.10.600.10">
    <property type="entry name" value="Farnesyl Diphosphate Synthase"/>
    <property type="match status" value="1"/>
</dbReference>
<proteinExistence type="predicted"/>
<keyword evidence="4" id="KW-1185">Reference proteome</keyword>
<name>A0A2G3A7M1_CAPAN</name>
<dbReference type="SUPFAM" id="SSF48576">
    <property type="entry name" value="Terpenoid synthases"/>
    <property type="match status" value="1"/>
</dbReference>
<dbReference type="InterPro" id="IPR005630">
    <property type="entry name" value="Terpene_synthase_metal-bd"/>
</dbReference>
<dbReference type="Gramene" id="PHT90259">
    <property type="protein sequence ID" value="PHT90259"/>
    <property type="gene ID" value="T459_05372"/>
</dbReference>
<dbReference type="GO" id="GO:0010333">
    <property type="term" value="F:terpene synthase activity"/>
    <property type="evidence" value="ECO:0007669"/>
    <property type="project" value="InterPro"/>
</dbReference>
<evidence type="ECO:0000259" key="2">
    <source>
        <dbReference type="Pfam" id="PF03936"/>
    </source>
</evidence>
<evidence type="ECO:0000313" key="4">
    <source>
        <dbReference type="Proteomes" id="UP000222542"/>
    </source>
</evidence>
<gene>
    <name evidence="3" type="ORF">T459_05372</name>
</gene>
<dbReference type="GO" id="GO:0000287">
    <property type="term" value="F:magnesium ion binding"/>
    <property type="evidence" value="ECO:0007669"/>
    <property type="project" value="InterPro"/>
</dbReference>
<evidence type="ECO:0000256" key="1">
    <source>
        <dbReference type="ARBA" id="ARBA00022723"/>
    </source>
</evidence>
<protein>
    <recommendedName>
        <fullName evidence="2">Terpene synthase metal-binding domain-containing protein</fullName>
    </recommendedName>
</protein>
<dbReference type="OMA" id="QTEHERG"/>
<feature type="domain" description="Terpene synthase metal-binding" evidence="2">
    <location>
        <begin position="2"/>
        <end position="42"/>
    </location>
</feature>